<evidence type="ECO:0000313" key="2">
    <source>
        <dbReference type="EMBL" id="ABW29200.1"/>
    </source>
</evidence>
<accession>B0CCN8</accession>
<protein>
    <recommendedName>
        <fullName evidence="4">DnaJ domain protein</fullName>
    </recommendedName>
</protein>
<dbReference type="PANTHER" id="PTHR33372:SF2">
    <property type="entry name" value="PROTEIN CHAPERONE-LIKE PROTEIN OF POR1, CHLOROPLASTIC"/>
    <property type="match status" value="1"/>
</dbReference>
<sequence length="204" mass="22743">MSEQNPYEILEVAENASFEDIQNARDRIIAQNQEDEKCRQTVEAAYDSVLMDRLRKRQEGKIKVPEGIRFAERLAEKKPPKLSMPQLNPSPNWLQQSIDQPDMQEITIVGACYTTLAGIALLSQSVDTLAFLLALGVGFSLYWLNRKEQKLGRALLLTLAAIGVGALIGSALLQTGLQTDPVQPQAILSCVLFVMLWLVDSFLR</sequence>
<keyword evidence="3" id="KW-1185">Reference proteome</keyword>
<keyword evidence="1" id="KW-0812">Transmembrane</keyword>
<dbReference type="OrthoDB" id="483084at2"/>
<evidence type="ECO:0008006" key="4">
    <source>
        <dbReference type="Google" id="ProtNLM"/>
    </source>
</evidence>
<dbReference type="Proteomes" id="UP000000268">
    <property type="component" value="Chromosome"/>
</dbReference>
<dbReference type="Pfam" id="PF11833">
    <property type="entry name" value="CPP1-like"/>
    <property type="match status" value="1"/>
</dbReference>
<feature type="transmembrane region" description="Helical" evidence="1">
    <location>
        <begin position="129"/>
        <end position="145"/>
    </location>
</feature>
<dbReference type="EMBL" id="CP000828">
    <property type="protein sequence ID" value="ABW29200.1"/>
    <property type="molecule type" value="Genomic_DNA"/>
</dbReference>
<dbReference type="AlphaFoldDB" id="B0CCN8"/>
<dbReference type="KEGG" id="amr:AM1_4220"/>
<name>B0CCN8_ACAM1</name>
<evidence type="ECO:0000256" key="1">
    <source>
        <dbReference type="SAM" id="Phobius"/>
    </source>
</evidence>
<feature type="transmembrane region" description="Helical" evidence="1">
    <location>
        <begin position="154"/>
        <end position="173"/>
    </location>
</feature>
<dbReference type="eggNOG" id="COG2214">
    <property type="taxonomic scope" value="Bacteria"/>
</dbReference>
<organism evidence="2 3">
    <name type="scientific">Acaryochloris marina (strain MBIC 11017)</name>
    <dbReference type="NCBI Taxonomy" id="329726"/>
    <lineage>
        <taxon>Bacteria</taxon>
        <taxon>Bacillati</taxon>
        <taxon>Cyanobacteriota</taxon>
        <taxon>Cyanophyceae</taxon>
        <taxon>Acaryochloridales</taxon>
        <taxon>Acaryochloridaceae</taxon>
        <taxon>Acaryochloris</taxon>
    </lineage>
</organism>
<keyword evidence="1" id="KW-0472">Membrane</keyword>
<dbReference type="STRING" id="329726.AM1_4220"/>
<keyword evidence="1" id="KW-1133">Transmembrane helix</keyword>
<proteinExistence type="predicted"/>
<dbReference type="HOGENOM" id="CLU_072193_2_0_3"/>
<reference evidence="2 3" key="1">
    <citation type="journal article" date="2008" name="Proc. Natl. Acad. Sci. U.S.A.">
        <title>Niche adaptation and genome expansion in the chlorophyll d-producing cyanobacterium Acaryochloris marina.</title>
        <authorList>
            <person name="Swingley W.D."/>
            <person name="Chen M."/>
            <person name="Cheung P.C."/>
            <person name="Conrad A.L."/>
            <person name="Dejesa L.C."/>
            <person name="Hao J."/>
            <person name="Honchak B.M."/>
            <person name="Karbach L.E."/>
            <person name="Kurdoglu A."/>
            <person name="Lahiri S."/>
            <person name="Mastrian S.D."/>
            <person name="Miyashita H."/>
            <person name="Page L."/>
            <person name="Ramakrishna P."/>
            <person name="Satoh S."/>
            <person name="Sattley W.M."/>
            <person name="Shimada Y."/>
            <person name="Taylor H.L."/>
            <person name="Tomo T."/>
            <person name="Tsuchiya T."/>
            <person name="Wang Z.T."/>
            <person name="Raymond J."/>
            <person name="Mimuro M."/>
            <person name="Blankenship R.E."/>
            <person name="Touchman J.W."/>
        </authorList>
    </citation>
    <scope>NUCLEOTIDE SEQUENCE [LARGE SCALE GENOMIC DNA]</scope>
    <source>
        <strain evidence="3">MBIC 11017</strain>
    </source>
</reference>
<gene>
    <name evidence="2" type="ordered locus">AM1_4220</name>
</gene>
<dbReference type="InterPro" id="IPR021788">
    <property type="entry name" value="CPP1-like"/>
</dbReference>
<dbReference type="PANTHER" id="PTHR33372">
    <property type="match status" value="1"/>
</dbReference>
<evidence type="ECO:0000313" key="3">
    <source>
        <dbReference type="Proteomes" id="UP000000268"/>
    </source>
</evidence>
<feature type="transmembrane region" description="Helical" evidence="1">
    <location>
        <begin position="185"/>
        <end position="203"/>
    </location>
</feature>